<keyword evidence="3" id="KW-1185">Reference proteome</keyword>
<gene>
    <name evidence="2" type="ORF">O181_047974</name>
</gene>
<accession>A0A9Q3DS30</accession>
<proteinExistence type="predicted"/>
<protein>
    <submittedName>
        <fullName evidence="2">Uncharacterized protein</fullName>
    </submittedName>
</protein>
<evidence type="ECO:0000313" key="3">
    <source>
        <dbReference type="Proteomes" id="UP000765509"/>
    </source>
</evidence>
<feature type="region of interest" description="Disordered" evidence="1">
    <location>
        <begin position="68"/>
        <end position="88"/>
    </location>
</feature>
<dbReference type="EMBL" id="AVOT02020223">
    <property type="protein sequence ID" value="MBW0508259.1"/>
    <property type="molecule type" value="Genomic_DNA"/>
</dbReference>
<sequence>MCDFWLEERCQNFHRACANVQRMTGGGVNLIACGSPEIRRCEIQKWAAVTLCCGLGAGVNQPFAYDKNASSPQDAPLSITTQTPASVQ</sequence>
<reference evidence="2" key="1">
    <citation type="submission" date="2021-03" db="EMBL/GenBank/DDBJ databases">
        <title>Draft genome sequence of rust myrtle Austropuccinia psidii MF-1, a brazilian biotype.</title>
        <authorList>
            <person name="Quecine M.C."/>
            <person name="Pachon D.M.R."/>
            <person name="Bonatelli M.L."/>
            <person name="Correr F.H."/>
            <person name="Franceschini L.M."/>
            <person name="Leite T.F."/>
            <person name="Margarido G.R.A."/>
            <person name="Almeida C.A."/>
            <person name="Ferrarezi J.A."/>
            <person name="Labate C.A."/>
        </authorList>
    </citation>
    <scope>NUCLEOTIDE SEQUENCE</scope>
    <source>
        <strain evidence="2">MF-1</strain>
    </source>
</reference>
<dbReference type="Proteomes" id="UP000765509">
    <property type="component" value="Unassembled WGS sequence"/>
</dbReference>
<organism evidence="2 3">
    <name type="scientific">Austropuccinia psidii MF-1</name>
    <dbReference type="NCBI Taxonomy" id="1389203"/>
    <lineage>
        <taxon>Eukaryota</taxon>
        <taxon>Fungi</taxon>
        <taxon>Dikarya</taxon>
        <taxon>Basidiomycota</taxon>
        <taxon>Pucciniomycotina</taxon>
        <taxon>Pucciniomycetes</taxon>
        <taxon>Pucciniales</taxon>
        <taxon>Sphaerophragmiaceae</taxon>
        <taxon>Austropuccinia</taxon>
    </lineage>
</organism>
<dbReference type="AlphaFoldDB" id="A0A9Q3DS30"/>
<name>A0A9Q3DS30_9BASI</name>
<evidence type="ECO:0000256" key="1">
    <source>
        <dbReference type="SAM" id="MobiDB-lite"/>
    </source>
</evidence>
<evidence type="ECO:0000313" key="2">
    <source>
        <dbReference type="EMBL" id="MBW0508259.1"/>
    </source>
</evidence>
<comment type="caution">
    <text evidence="2">The sequence shown here is derived from an EMBL/GenBank/DDBJ whole genome shotgun (WGS) entry which is preliminary data.</text>
</comment>